<evidence type="ECO:0000259" key="3">
    <source>
        <dbReference type="Pfam" id="PF06985"/>
    </source>
</evidence>
<comment type="caution">
    <text evidence="4">The sequence shown here is derived from an EMBL/GenBank/DDBJ whole genome shotgun (WGS) entry which is preliminary data.</text>
</comment>
<feature type="transmembrane region" description="Helical" evidence="2">
    <location>
        <begin position="12"/>
        <end position="29"/>
    </location>
</feature>
<proteinExistence type="predicted"/>
<evidence type="ECO:0000313" key="5">
    <source>
        <dbReference type="Proteomes" id="UP000443090"/>
    </source>
</evidence>
<feature type="compositionally biased region" description="Basic and acidic residues" evidence="1">
    <location>
        <begin position="578"/>
        <end position="590"/>
    </location>
</feature>
<feature type="region of interest" description="Disordered" evidence="1">
    <location>
        <begin position="547"/>
        <end position="609"/>
    </location>
</feature>
<name>A0A8H8UHZ9_9HELO</name>
<reference evidence="4 5" key="1">
    <citation type="submission" date="2018-05" db="EMBL/GenBank/DDBJ databases">
        <title>Genome sequencing and assembly of the regulated plant pathogen Lachnellula willkommii and related sister species for the development of diagnostic species identification markers.</title>
        <authorList>
            <person name="Giroux E."/>
            <person name="Bilodeau G."/>
        </authorList>
    </citation>
    <scope>NUCLEOTIDE SEQUENCE [LARGE SCALE GENOMIC DNA]</scope>
    <source>
        <strain evidence="4 5">CBS 160.35</strain>
    </source>
</reference>
<keyword evidence="2" id="KW-0812">Transmembrane</keyword>
<dbReference type="OrthoDB" id="3477286at2759"/>
<evidence type="ECO:0000313" key="4">
    <source>
        <dbReference type="EMBL" id="TVY49359.1"/>
    </source>
</evidence>
<dbReference type="InterPro" id="IPR010730">
    <property type="entry name" value="HET"/>
</dbReference>
<protein>
    <submittedName>
        <fullName evidence="4">Heterokaryon incompatibility protein 6,OR allele</fullName>
    </submittedName>
</protein>
<dbReference type="Proteomes" id="UP000443090">
    <property type="component" value="Unassembled WGS sequence"/>
</dbReference>
<dbReference type="EMBL" id="QGMI01000014">
    <property type="protein sequence ID" value="TVY49359.1"/>
    <property type="molecule type" value="Genomic_DNA"/>
</dbReference>
<feature type="domain" description="Heterokaryon incompatibility" evidence="3">
    <location>
        <begin position="162"/>
        <end position="316"/>
    </location>
</feature>
<evidence type="ECO:0000256" key="1">
    <source>
        <dbReference type="SAM" id="MobiDB-lite"/>
    </source>
</evidence>
<organism evidence="4 5">
    <name type="scientific">Lachnellula occidentalis</name>
    <dbReference type="NCBI Taxonomy" id="215460"/>
    <lineage>
        <taxon>Eukaryota</taxon>
        <taxon>Fungi</taxon>
        <taxon>Dikarya</taxon>
        <taxon>Ascomycota</taxon>
        <taxon>Pezizomycotina</taxon>
        <taxon>Leotiomycetes</taxon>
        <taxon>Helotiales</taxon>
        <taxon>Lachnaceae</taxon>
        <taxon>Lachnellula</taxon>
    </lineage>
</organism>
<sequence>MRLNLLLHETKSLVFVFSILVVFFFKKAIYRMFFGRAEGTKTATTKPAFILMPQSSASDRAEHWPDVIQPEIGPLHKLASIQTSLKLKKNLKNIVNKKVRQPINTYEYRDIANNKEIRVLKIIHGKKDAPLACMLCTTALPSPGYPPSPSESSNDTRLGLEYWAPSYWWGVGDPSHRVEMYNDTGGRSDTQTMTEFNISGSFYVRDNLAAALKQFRHEEKDVNIWVDAICINQQNLAEKTAQVSRMDQIYSSADHVCIWLGESTTETKETFELLKSILDLQELDKLIGKNKDQKNWILIVKLMQNKWFSRRWVIQELALAKRASIRWGEEEIQWTNFADAIALFMTKHNAIKQILGKPTSFSERQDRSSYIIEGQLDPRALGANTLVDATSNLFRRSPDGKIQERLLTLEALVSSMFLPFEASNPKDTIYAVLSLAKDTFQNGSAPPTPSWMKPIKESPLARMVKTISHYWIDMYNQYFFYKLSEPIQDYNRLDHRVATDYSKCLIDICADFMEYCIENSQSLDILCRHWAPGPEKLTPLQRLEIEKTGEKQEQRPSWISSVEDHAFGGPAGVRTGRRHGDSFVGEPERTHRQHYSSIGLKEPNLELQK</sequence>
<keyword evidence="5" id="KW-1185">Reference proteome</keyword>
<accession>A0A8H8UHZ9</accession>
<dbReference type="InterPro" id="IPR052895">
    <property type="entry name" value="HetReg/Transcr_Mod"/>
</dbReference>
<dbReference type="PANTHER" id="PTHR24148">
    <property type="entry name" value="ANKYRIN REPEAT DOMAIN-CONTAINING PROTEIN 39 HOMOLOG-RELATED"/>
    <property type="match status" value="1"/>
</dbReference>
<dbReference type="PANTHER" id="PTHR24148:SF64">
    <property type="entry name" value="HETEROKARYON INCOMPATIBILITY DOMAIN-CONTAINING PROTEIN"/>
    <property type="match status" value="1"/>
</dbReference>
<dbReference type="AlphaFoldDB" id="A0A8H8UHZ9"/>
<keyword evidence="2" id="KW-0472">Membrane</keyword>
<dbReference type="Pfam" id="PF06985">
    <property type="entry name" value="HET"/>
    <property type="match status" value="1"/>
</dbReference>
<keyword evidence="2" id="KW-1133">Transmembrane helix</keyword>
<gene>
    <name evidence="4" type="primary">het-6_6</name>
    <name evidence="4" type="ORF">LOCC1_G001012</name>
</gene>
<evidence type="ECO:0000256" key="2">
    <source>
        <dbReference type="SAM" id="Phobius"/>
    </source>
</evidence>